<evidence type="ECO:0000313" key="1">
    <source>
        <dbReference type="EMBL" id="UJG40533.1"/>
    </source>
</evidence>
<sequence>MFDTVGEWLDKMELKYQKNEEKRTFVLPYDINNVKFMVIILVFPEKWIKIGALIMKAEKVVEEMYLALLQENWNLFEVTYSVDEQGNIFSENDIPHTSNYENFVSEFQAVIFGVINFFDKIAPKFQAKAVDTYNSEAWV</sequence>
<organism evidence="1">
    <name type="scientific">Candidatus Heimdallarchaeum aukensis</name>
    <dbReference type="NCBI Taxonomy" id="2876573"/>
    <lineage>
        <taxon>Archaea</taxon>
        <taxon>Promethearchaeati</taxon>
        <taxon>Candidatus Heimdallarchaeota</taxon>
        <taxon>Candidatus Heimdallarchaeia (ex Rinke et al. 2021) (nom. nud.)</taxon>
        <taxon>Candidatus Heimdallarchaeales</taxon>
        <taxon>Candidatus Heimdallarchaeaceae</taxon>
        <taxon>Candidatus Heimdallarchaeum</taxon>
    </lineage>
</organism>
<name>A0A9Y1BK51_9ARCH</name>
<proteinExistence type="predicted"/>
<dbReference type="AlphaFoldDB" id="A0A9Y1BK51"/>
<dbReference type="Proteomes" id="UP001201020">
    <property type="component" value="Chromosome"/>
</dbReference>
<dbReference type="EMBL" id="CP084166">
    <property type="protein sequence ID" value="UJG40533.1"/>
    <property type="molecule type" value="Genomic_DNA"/>
</dbReference>
<accession>A0A9Y1BK51</accession>
<dbReference type="InterPro" id="IPR054345">
    <property type="entry name" value="Tir-like"/>
</dbReference>
<gene>
    <name evidence="1" type="ORF">K9W45_11940</name>
</gene>
<reference evidence="1" key="1">
    <citation type="journal article" date="2022" name="Nat. Microbiol.">
        <title>Unique mobile elements and scalable gene flow at the prokaryote-eukaryote boundary revealed by circularized Asgard archaea genomes.</title>
        <authorList>
            <person name="Wu F."/>
            <person name="Speth D.R."/>
            <person name="Philosof A."/>
            <person name="Cremiere A."/>
            <person name="Narayanan A."/>
            <person name="Barco R.A."/>
            <person name="Connon S.A."/>
            <person name="Amend J.P."/>
            <person name="Antoshechkin I.A."/>
            <person name="Orphan V.J."/>
        </authorList>
    </citation>
    <scope>NUCLEOTIDE SEQUENCE</scope>
    <source>
        <strain evidence="1">PM71</strain>
    </source>
</reference>
<protein>
    <submittedName>
        <fullName evidence="1">Uncharacterized protein</fullName>
    </submittedName>
</protein>
<dbReference type="Pfam" id="PF22550">
    <property type="entry name" value="CesT_Tir_1"/>
    <property type="match status" value="1"/>
</dbReference>